<reference evidence="3 4" key="1">
    <citation type="submission" date="2021-03" db="EMBL/GenBank/DDBJ databases">
        <title>Genomic Encyclopedia of Type Strains, Phase III (KMG-III): the genomes of soil and plant-associated and newly described type strains.</title>
        <authorList>
            <person name="Whitman W."/>
        </authorList>
    </citation>
    <scope>NUCLEOTIDE SEQUENCE [LARGE SCALE GENOMIC DNA]</scope>
    <source>
        <strain evidence="3 4">IMMIB AFH-6</strain>
    </source>
</reference>
<feature type="region of interest" description="Disordered" evidence="1">
    <location>
        <begin position="1"/>
        <end position="100"/>
    </location>
</feature>
<protein>
    <recommendedName>
        <fullName evidence="2">Flagellar hook-length control protein-like C-terminal domain-containing protein</fullName>
    </recommendedName>
</protein>
<evidence type="ECO:0000259" key="2">
    <source>
        <dbReference type="Pfam" id="PF02120"/>
    </source>
</evidence>
<dbReference type="Proteomes" id="UP000781958">
    <property type="component" value="Unassembled WGS sequence"/>
</dbReference>
<feature type="compositionally biased region" description="Acidic residues" evidence="1">
    <location>
        <begin position="37"/>
        <end position="50"/>
    </location>
</feature>
<feature type="domain" description="Flagellar hook-length control protein-like C-terminal" evidence="2">
    <location>
        <begin position="302"/>
        <end position="376"/>
    </location>
</feature>
<dbReference type="EMBL" id="JAGINP010000026">
    <property type="protein sequence ID" value="MBP2296008.1"/>
    <property type="molecule type" value="Genomic_DNA"/>
</dbReference>
<evidence type="ECO:0000256" key="1">
    <source>
        <dbReference type="SAM" id="MobiDB-lite"/>
    </source>
</evidence>
<feature type="compositionally biased region" description="Gly residues" evidence="1">
    <location>
        <begin position="222"/>
        <end position="235"/>
    </location>
</feature>
<gene>
    <name evidence="3" type="ORF">J2851_005823</name>
</gene>
<keyword evidence="4" id="KW-1185">Reference proteome</keyword>
<accession>A0ABS4STZ0</accession>
<dbReference type="RefSeq" id="WP_209770701.1">
    <property type="nucleotide sequence ID" value="NZ_JAGINP010000026.1"/>
</dbReference>
<name>A0ABS4STZ0_9PROT</name>
<evidence type="ECO:0000313" key="4">
    <source>
        <dbReference type="Proteomes" id="UP000781958"/>
    </source>
</evidence>
<dbReference type="Pfam" id="PF02120">
    <property type="entry name" value="Flg_hook"/>
    <property type="match status" value="1"/>
</dbReference>
<proteinExistence type="predicted"/>
<dbReference type="Gene3D" id="3.30.750.140">
    <property type="match status" value="1"/>
</dbReference>
<sequence length="422" mass="41582">MPALPDAIAAPPPRPVRPAEAPRGEEDTAPGTPFADLLDEADPVDDAAADDETKPPKGGAPANADAALAALLPFLAPPPPQAPAAAITGPGLTAPPQGDGAAIPVDEAVALATLASAAKAEATTGAALPKGSDAVLAAAVTPPTGSEPQGDAVPLPAVTLAEAIPMDAAPVPVVSGTPAKPTDKPLPKPADATPTAAAPDAGAPDTSAPVTASAAPSAGNSGNNGPGNNGAGANGSGQRPSPAPEVVSAAQAHADAVPPPTVATVPAHAAAHYAASPADGAQAPRLPAAQLAQPLVRVVEAGGGEFRIDLAPDDLGPVRVVAELHAGRVALTIQAEQADTLSMLRRDIHHLERALNDAGFELDGGTLQFSLRGDNQPRGFASPRQEFEGQGGARPAWREDAAPAVPAERRAVLLDGLVDISV</sequence>
<feature type="region of interest" description="Disordered" evidence="1">
    <location>
        <begin position="170"/>
        <end position="261"/>
    </location>
</feature>
<dbReference type="InterPro" id="IPR038610">
    <property type="entry name" value="FliK-like_C_sf"/>
</dbReference>
<dbReference type="CDD" id="cd17470">
    <property type="entry name" value="T3SS_Flik_C"/>
    <property type="match status" value="1"/>
</dbReference>
<dbReference type="InterPro" id="IPR021136">
    <property type="entry name" value="Flagellar_hook_control-like_C"/>
</dbReference>
<organism evidence="3 4">
    <name type="scientific">Azospirillum rugosum</name>
    <dbReference type="NCBI Taxonomy" id="416170"/>
    <lineage>
        <taxon>Bacteria</taxon>
        <taxon>Pseudomonadati</taxon>
        <taxon>Pseudomonadota</taxon>
        <taxon>Alphaproteobacteria</taxon>
        <taxon>Rhodospirillales</taxon>
        <taxon>Azospirillaceae</taxon>
        <taxon>Azospirillum</taxon>
    </lineage>
</organism>
<feature type="compositionally biased region" description="Low complexity" evidence="1">
    <location>
        <begin position="56"/>
        <end position="74"/>
    </location>
</feature>
<evidence type="ECO:0000313" key="3">
    <source>
        <dbReference type="EMBL" id="MBP2296008.1"/>
    </source>
</evidence>
<feature type="compositionally biased region" description="Low complexity" evidence="1">
    <location>
        <begin position="189"/>
        <end position="221"/>
    </location>
</feature>
<feature type="region of interest" description="Disordered" evidence="1">
    <location>
        <begin position="375"/>
        <end position="401"/>
    </location>
</feature>
<feature type="compositionally biased region" description="Low complexity" evidence="1">
    <location>
        <begin position="252"/>
        <end position="261"/>
    </location>
</feature>
<comment type="caution">
    <text evidence="3">The sequence shown here is derived from an EMBL/GenBank/DDBJ whole genome shotgun (WGS) entry which is preliminary data.</text>
</comment>